<name>A0A9D1RWI7_9CORY</name>
<organism evidence="1 2">
    <name type="scientific">Candidatus Corynebacterium gallistercoris</name>
    <dbReference type="NCBI Taxonomy" id="2838530"/>
    <lineage>
        <taxon>Bacteria</taxon>
        <taxon>Bacillati</taxon>
        <taxon>Actinomycetota</taxon>
        <taxon>Actinomycetes</taxon>
        <taxon>Mycobacteriales</taxon>
        <taxon>Corynebacteriaceae</taxon>
        <taxon>Corynebacterium</taxon>
    </lineage>
</organism>
<accession>A0A9D1RWI7</accession>
<proteinExistence type="predicted"/>
<evidence type="ECO:0000313" key="2">
    <source>
        <dbReference type="Proteomes" id="UP000824189"/>
    </source>
</evidence>
<sequence length="97" mass="10857">MTTPQEEPGKLNVQAAVTRCNKAELAVAVISQRLWELVDRQAKKLADRLEGGRADATQPVNRIHVHVFRLEQAPGFIPDVGVISRQKQTRWSTTSQI</sequence>
<dbReference type="Proteomes" id="UP000824189">
    <property type="component" value="Unassembled WGS sequence"/>
</dbReference>
<dbReference type="EMBL" id="DXFZ01000009">
    <property type="protein sequence ID" value="HIW95004.1"/>
    <property type="molecule type" value="Genomic_DNA"/>
</dbReference>
<evidence type="ECO:0000313" key="1">
    <source>
        <dbReference type="EMBL" id="HIW95004.1"/>
    </source>
</evidence>
<protein>
    <submittedName>
        <fullName evidence="1">Uncharacterized protein</fullName>
    </submittedName>
</protein>
<reference evidence="1" key="2">
    <citation type="submission" date="2021-04" db="EMBL/GenBank/DDBJ databases">
        <authorList>
            <person name="Gilroy R."/>
        </authorList>
    </citation>
    <scope>NUCLEOTIDE SEQUENCE</scope>
    <source>
        <strain evidence="1">4376</strain>
    </source>
</reference>
<reference evidence="1" key="1">
    <citation type="journal article" date="2021" name="PeerJ">
        <title>Extensive microbial diversity within the chicken gut microbiome revealed by metagenomics and culture.</title>
        <authorList>
            <person name="Gilroy R."/>
            <person name="Ravi A."/>
            <person name="Getino M."/>
            <person name="Pursley I."/>
            <person name="Horton D.L."/>
            <person name="Alikhan N.F."/>
            <person name="Baker D."/>
            <person name="Gharbi K."/>
            <person name="Hall N."/>
            <person name="Watson M."/>
            <person name="Adriaenssens E.M."/>
            <person name="Foster-Nyarko E."/>
            <person name="Jarju S."/>
            <person name="Secka A."/>
            <person name="Antonio M."/>
            <person name="Oren A."/>
            <person name="Chaudhuri R.R."/>
            <person name="La Ragione R."/>
            <person name="Hildebrand F."/>
            <person name="Pallen M.J."/>
        </authorList>
    </citation>
    <scope>NUCLEOTIDE SEQUENCE</scope>
    <source>
        <strain evidence="1">4376</strain>
    </source>
</reference>
<comment type="caution">
    <text evidence="1">The sequence shown here is derived from an EMBL/GenBank/DDBJ whole genome shotgun (WGS) entry which is preliminary data.</text>
</comment>
<gene>
    <name evidence="1" type="ORF">H9867_00730</name>
</gene>
<dbReference type="AlphaFoldDB" id="A0A9D1RWI7"/>